<proteinExistence type="predicted"/>
<sequence length="265" mass="27513">MARLTVPEQDARLTVEAAVRRALRAAGVPTPEVLEVGLLPSGRAFTVDTLAGGDGSRPSPAGWADLGGALAVLHALPHSGYGLLEDRADLFQGLACTPADGLRTRLEEVWPFGTTGLTGHPLIVAAPDLAGPLAGLEGDLRDVIGGRTALCHTDLHGEQFRWQAGRLAALLDFGDAAIGPPAWDVASLAYFHGWPAAVEVARAAALPCGREAALFGLLLAFHRASRAVTLNRPARTAEAVTFARGCLARLAGARSSPHERPANGA</sequence>
<protein>
    <recommendedName>
        <fullName evidence="1">Aminoglycoside phosphotransferase domain-containing protein</fullName>
    </recommendedName>
</protein>
<organism evidence="2 3">
    <name type="scientific">Deinococcus aerius</name>
    <dbReference type="NCBI Taxonomy" id="200253"/>
    <lineage>
        <taxon>Bacteria</taxon>
        <taxon>Thermotogati</taxon>
        <taxon>Deinococcota</taxon>
        <taxon>Deinococci</taxon>
        <taxon>Deinococcales</taxon>
        <taxon>Deinococcaceae</taxon>
        <taxon>Deinococcus</taxon>
    </lineage>
</organism>
<evidence type="ECO:0000259" key="1">
    <source>
        <dbReference type="Pfam" id="PF01636"/>
    </source>
</evidence>
<dbReference type="Pfam" id="PF01636">
    <property type="entry name" value="APH"/>
    <property type="match status" value="1"/>
</dbReference>
<evidence type="ECO:0000313" key="2">
    <source>
        <dbReference type="EMBL" id="GBF05470.1"/>
    </source>
</evidence>
<evidence type="ECO:0000313" key="3">
    <source>
        <dbReference type="Proteomes" id="UP000236569"/>
    </source>
</evidence>
<feature type="domain" description="Aminoglycoside phosphotransferase" evidence="1">
    <location>
        <begin position="9"/>
        <end position="205"/>
    </location>
</feature>
<gene>
    <name evidence="2" type="ORF">DAERI_040230</name>
</gene>
<accession>A0A2I9D556</accession>
<dbReference type="Gene3D" id="3.90.1200.10">
    <property type="match status" value="1"/>
</dbReference>
<comment type="caution">
    <text evidence="2">The sequence shown here is derived from an EMBL/GenBank/DDBJ whole genome shotgun (WGS) entry which is preliminary data.</text>
</comment>
<dbReference type="SUPFAM" id="SSF56112">
    <property type="entry name" value="Protein kinase-like (PK-like)"/>
    <property type="match status" value="1"/>
</dbReference>
<reference evidence="3" key="1">
    <citation type="submission" date="2018-01" db="EMBL/GenBank/DDBJ databases">
        <title>Draft Genome Sequence of the Radioresistant Bacterium Deinococcus aerius TR0125, Isolated from the Higher Atmosphere above Japan.</title>
        <authorList>
            <person name="Satoh K."/>
            <person name="Arai H."/>
            <person name="Sanzen T."/>
            <person name="Kawaguchi Y."/>
            <person name="Hayashi H."/>
            <person name="Yokobori S."/>
            <person name="Yamagishi A."/>
            <person name="Oono Y."/>
            <person name="Narumi I."/>
        </authorList>
    </citation>
    <scope>NUCLEOTIDE SEQUENCE [LARGE SCALE GENOMIC DNA]</scope>
    <source>
        <strain evidence="3">TR0125</strain>
    </source>
</reference>
<dbReference type="InterPro" id="IPR002575">
    <property type="entry name" value="Aminoglycoside_PTrfase"/>
</dbReference>
<name>A0A2I9D556_9DEIO</name>
<dbReference type="Proteomes" id="UP000236569">
    <property type="component" value="Unassembled WGS sequence"/>
</dbReference>
<dbReference type="AlphaFoldDB" id="A0A2I9D556"/>
<dbReference type="InterPro" id="IPR011009">
    <property type="entry name" value="Kinase-like_dom_sf"/>
</dbReference>
<keyword evidence="3" id="KW-1185">Reference proteome</keyword>
<dbReference type="EMBL" id="BFAG01000004">
    <property type="protein sequence ID" value="GBF05470.1"/>
    <property type="molecule type" value="Genomic_DNA"/>
</dbReference>